<reference evidence="7 8" key="1">
    <citation type="submission" date="2014-11" db="EMBL/GenBank/DDBJ databases">
        <title>Draft genome sequence of Kirrobacter mercurialis.</title>
        <authorList>
            <person name="Coil D.A."/>
            <person name="Eisen J.A."/>
        </authorList>
    </citation>
    <scope>NUCLEOTIDE SEQUENCE [LARGE SCALE GENOMIC DNA]</scope>
    <source>
        <strain evidence="7 8">Coronado</strain>
    </source>
</reference>
<dbReference type="RefSeq" id="WP_039093601.1">
    <property type="nucleotide sequence ID" value="NZ_JTDN01000001.1"/>
</dbReference>
<evidence type="ECO:0000256" key="4">
    <source>
        <dbReference type="ARBA" id="ARBA00023027"/>
    </source>
</evidence>
<comment type="caution">
    <text evidence="7">The sequence shown here is derived from an EMBL/GenBank/DDBJ whole genome shotgun (WGS) entry which is preliminary data.</text>
</comment>
<evidence type="ECO:0000256" key="5">
    <source>
        <dbReference type="ARBA" id="ARBA00023244"/>
    </source>
</evidence>
<name>A0A0B2BUS0_9SPHN</name>
<proteinExistence type="predicted"/>
<dbReference type="EMBL" id="JTDN01000001">
    <property type="protein sequence ID" value="KHL25338.1"/>
    <property type="molecule type" value="Genomic_DNA"/>
</dbReference>
<keyword evidence="5" id="KW-0627">Porphyrin biosynthesis</keyword>
<sequence length="261" mass="27129">MRALPLFHRIAGRPVIVLGDGDGAEPKRRLVERAGGMVITEMHAGIAAGARLAFVAHDDAGACETDAARLRAAGLLVNVVDRPELCDFTTPSLLEREPVLIALGSDGTSAGLVKQVRLRLEGLLPADLGGLALALQAARGALRRRWPSGAERRRALDAALAQGGVLDPLREGAAARVDTWLADADAGGTHATTIDLMIGSDDPDDLTLRQARLLGTADALLVPPGFPSAILARARADAMRLASDAPAAALPAGLVLRLQRA</sequence>
<keyword evidence="4" id="KW-0520">NAD</keyword>
<dbReference type="Gene3D" id="3.30.160.110">
    <property type="entry name" value="Siroheme synthase, domain 2"/>
    <property type="match status" value="1"/>
</dbReference>
<protein>
    <recommendedName>
        <fullName evidence="2">precorrin-2 dehydrogenase</fullName>
        <ecNumber evidence="2">1.3.1.76</ecNumber>
    </recommendedName>
</protein>
<dbReference type="PANTHER" id="PTHR35330:SF1">
    <property type="entry name" value="SIROHEME BIOSYNTHESIS PROTEIN MET8"/>
    <property type="match status" value="1"/>
</dbReference>
<dbReference type="UniPathway" id="UPA00262">
    <property type="reaction ID" value="UER00222"/>
</dbReference>
<dbReference type="InterPro" id="IPR028161">
    <property type="entry name" value="Met8-like"/>
</dbReference>
<keyword evidence="8" id="KW-1185">Reference proteome</keyword>
<dbReference type="GO" id="GO:0019354">
    <property type="term" value="P:siroheme biosynthetic process"/>
    <property type="evidence" value="ECO:0007669"/>
    <property type="project" value="UniProtKB-UniPathway"/>
</dbReference>
<dbReference type="InterPro" id="IPR006367">
    <property type="entry name" value="Sirohaem_synthase_N"/>
</dbReference>
<dbReference type="GO" id="GO:0004325">
    <property type="term" value="F:ferrochelatase activity"/>
    <property type="evidence" value="ECO:0007669"/>
    <property type="project" value="InterPro"/>
</dbReference>
<comment type="pathway">
    <text evidence="1">Porphyrin-containing compound metabolism; siroheme biosynthesis; sirohydrochlorin from precorrin-2: step 1/1.</text>
</comment>
<evidence type="ECO:0000313" key="7">
    <source>
        <dbReference type="EMBL" id="KHL25338.1"/>
    </source>
</evidence>
<evidence type="ECO:0000256" key="2">
    <source>
        <dbReference type="ARBA" id="ARBA00012400"/>
    </source>
</evidence>
<evidence type="ECO:0000256" key="1">
    <source>
        <dbReference type="ARBA" id="ARBA00005010"/>
    </source>
</evidence>
<dbReference type="OrthoDB" id="9815856at2"/>
<dbReference type="EC" id="1.3.1.76" evidence="2"/>
<accession>A0A0B2BUS0</accession>
<dbReference type="InterPro" id="IPR036291">
    <property type="entry name" value="NAD(P)-bd_dom_sf"/>
</dbReference>
<dbReference type="SUPFAM" id="SSF51735">
    <property type="entry name" value="NAD(P)-binding Rossmann-fold domains"/>
    <property type="match status" value="1"/>
</dbReference>
<evidence type="ECO:0000256" key="6">
    <source>
        <dbReference type="ARBA" id="ARBA00047561"/>
    </source>
</evidence>
<dbReference type="Proteomes" id="UP000030988">
    <property type="component" value="Unassembled WGS sequence"/>
</dbReference>
<organism evidence="7 8">
    <name type="scientific">Croceibacterium mercuriale</name>
    <dbReference type="NCBI Taxonomy" id="1572751"/>
    <lineage>
        <taxon>Bacteria</taxon>
        <taxon>Pseudomonadati</taxon>
        <taxon>Pseudomonadota</taxon>
        <taxon>Alphaproteobacteria</taxon>
        <taxon>Sphingomonadales</taxon>
        <taxon>Erythrobacteraceae</taxon>
        <taxon>Croceibacterium</taxon>
    </lineage>
</organism>
<dbReference type="Gene3D" id="3.40.50.720">
    <property type="entry name" value="NAD(P)-binding Rossmann-like Domain"/>
    <property type="match status" value="1"/>
</dbReference>
<dbReference type="GO" id="GO:0043115">
    <property type="term" value="F:precorrin-2 dehydrogenase activity"/>
    <property type="evidence" value="ECO:0007669"/>
    <property type="project" value="UniProtKB-EC"/>
</dbReference>
<dbReference type="AlphaFoldDB" id="A0A0B2BUS0"/>
<keyword evidence="3" id="KW-0560">Oxidoreductase</keyword>
<dbReference type="Pfam" id="PF13241">
    <property type="entry name" value="NAD_binding_7"/>
    <property type="match status" value="1"/>
</dbReference>
<dbReference type="STRING" id="1572751.PK98_01000"/>
<dbReference type="NCBIfam" id="TIGR01470">
    <property type="entry name" value="cysG_Nterm"/>
    <property type="match status" value="1"/>
</dbReference>
<evidence type="ECO:0000256" key="3">
    <source>
        <dbReference type="ARBA" id="ARBA00023002"/>
    </source>
</evidence>
<dbReference type="PANTHER" id="PTHR35330">
    <property type="entry name" value="SIROHEME BIOSYNTHESIS PROTEIN MET8"/>
    <property type="match status" value="1"/>
</dbReference>
<gene>
    <name evidence="7" type="ORF">PK98_01000</name>
</gene>
<evidence type="ECO:0000313" key="8">
    <source>
        <dbReference type="Proteomes" id="UP000030988"/>
    </source>
</evidence>
<dbReference type="SUPFAM" id="SSF75615">
    <property type="entry name" value="Siroheme synthase middle domains-like"/>
    <property type="match status" value="1"/>
</dbReference>
<comment type="catalytic activity">
    <reaction evidence="6">
        <text>precorrin-2 + NAD(+) = sirohydrochlorin + NADH + 2 H(+)</text>
        <dbReference type="Rhea" id="RHEA:15613"/>
        <dbReference type="ChEBI" id="CHEBI:15378"/>
        <dbReference type="ChEBI" id="CHEBI:57540"/>
        <dbReference type="ChEBI" id="CHEBI:57945"/>
        <dbReference type="ChEBI" id="CHEBI:58351"/>
        <dbReference type="ChEBI" id="CHEBI:58827"/>
        <dbReference type="EC" id="1.3.1.76"/>
    </reaction>
</comment>